<proteinExistence type="predicted"/>
<feature type="compositionally biased region" description="Acidic residues" evidence="1">
    <location>
        <begin position="13"/>
        <end position="25"/>
    </location>
</feature>
<evidence type="ECO:0000256" key="1">
    <source>
        <dbReference type="SAM" id="MobiDB-lite"/>
    </source>
</evidence>
<evidence type="ECO:0008006" key="4">
    <source>
        <dbReference type="Google" id="ProtNLM"/>
    </source>
</evidence>
<reference evidence="2" key="1">
    <citation type="submission" date="2022-12" db="EMBL/GenBank/DDBJ databases">
        <title>New Phytohabitans aurantiacus sp. RD004123 nov., an actinomycete isolated from soil.</title>
        <authorList>
            <person name="Triningsih D.W."/>
            <person name="Harunari E."/>
            <person name="Igarashi Y."/>
        </authorList>
    </citation>
    <scope>NUCLEOTIDE SEQUENCE</scope>
    <source>
        <strain evidence="2">RD004123</strain>
    </source>
</reference>
<feature type="region of interest" description="Disordered" evidence="1">
    <location>
        <begin position="100"/>
        <end position="151"/>
    </location>
</feature>
<name>A0ABQ5QSA3_9ACTN</name>
<accession>A0ABQ5QSA3</accession>
<organism evidence="2 3">
    <name type="scientific">Phytohabitans aurantiacus</name>
    <dbReference type="NCBI Taxonomy" id="3016789"/>
    <lineage>
        <taxon>Bacteria</taxon>
        <taxon>Bacillati</taxon>
        <taxon>Actinomycetota</taxon>
        <taxon>Actinomycetes</taxon>
        <taxon>Micromonosporales</taxon>
        <taxon>Micromonosporaceae</taxon>
    </lineage>
</organism>
<dbReference type="Proteomes" id="UP001144280">
    <property type="component" value="Unassembled WGS sequence"/>
</dbReference>
<gene>
    <name evidence="2" type="ORF">Pa4123_24350</name>
</gene>
<keyword evidence="3" id="KW-1185">Reference proteome</keyword>
<evidence type="ECO:0000313" key="2">
    <source>
        <dbReference type="EMBL" id="GLH97160.1"/>
    </source>
</evidence>
<feature type="compositionally biased region" description="Basic and acidic residues" evidence="1">
    <location>
        <begin position="26"/>
        <end position="36"/>
    </location>
</feature>
<dbReference type="EMBL" id="BSDI01000009">
    <property type="protein sequence ID" value="GLH97160.1"/>
    <property type="molecule type" value="Genomic_DNA"/>
</dbReference>
<dbReference type="RefSeq" id="WP_281894781.1">
    <property type="nucleotide sequence ID" value="NZ_BSDI01000009.1"/>
</dbReference>
<feature type="compositionally biased region" description="Basic and acidic residues" evidence="1">
    <location>
        <begin position="140"/>
        <end position="151"/>
    </location>
</feature>
<sequence>MRDDDFPTPVSDPESDGLPETADDDSSARDDLESVRVADGPDPAALPGDEPQAIERFGTTAEEQRQGESLDAKIARESLEPAIDEPQATRDADVFAEAPIEPTDSAVSMYDTPEGEPVGRLVEDGEGAHDVGADGGGATAEERAIHETRAP</sequence>
<feature type="compositionally biased region" description="Basic and acidic residues" evidence="1">
    <location>
        <begin position="121"/>
        <end position="132"/>
    </location>
</feature>
<comment type="caution">
    <text evidence="2">The sequence shown here is derived from an EMBL/GenBank/DDBJ whole genome shotgun (WGS) entry which is preliminary data.</text>
</comment>
<evidence type="ECO:0000313" key="3">
    <source>
        <dbReference type="Proteomes" id="UP001144280"/>
    </source>
</evidence>
<feature type="region of interest" description="Disordered" evidence="1">
    <location>
        <begin position="1"/>
        <end position="51"/>
    </location>
</feature>
<protein>
    <recommendedName>
        <fullName evidence="4">DUF5709 domain-containing protein</fullName>
    </recommendedName>
</protein>